<proteinExistence type="predicted"/>
<organism evidence="3 4">
    <name type="scientific">Onchocerca volvulus</name>
    <dbReference type="NCBI Taxonomy" id="6282"/>
    <lineage>
        <taxon>Eukaryota</taxon>
        <taxon>Metazoa</taxon>
        <taxon>Ecdysozoa</taxon>
        <taxon>Nematoda</taxon>
        <taxon>Chromadorea</taxon>
        <taxon>Rhabditida</taxon>
        <taxon>Spirurina</taxon>
        <taxon>Spiruromorpha</taxon>
        <taxon>Filarioidea</taxon>
        <taxon>Onchocercidae</taxon>
        <taxon>Onchocerca</taxon>
    </lineage>
</organism>
<keyword evidence="4" id="KW-1185">Reference proteome</keyword>
<reference evidence="3" key="2">
    <citation type="submission" date="2022-06" db="UniProtKB">
        <authorList>
            <consortium name="EnsemblMetazoa"/>
        </authorList>
    </citation>
    <scope>IDENTIFICATION</scope>
</reference>
<sequence>MRDNQLTHLPSEFSQLELRILDISQNKLSELPLDLRYMCSLVDLRIDDNPLIAPPAKLCSKGREHAFKWLRSHVGRTIDNKTTKTNDYTFKRPTTINATLRRGQNIENINAGRHFERRPRVTRFNTVGGSDSGYASTVDENRYSREFQSQVGYLFNIDEANQLHQQQQHQQLVSSNWDTSNTLGSMDKSAYPINNSNGDLLKEVMHAYAQKIANNKTSSNSLGLYGLSAYQQQHTTISTELYSDNCITSTTSSTNLYSSTVSSSSTQRPQAIVTPITATVTASEPVTVNQESETKSTDGNKEQNNGIIPDCKNNNTFDEEEQKLNNQYCIHCSTANSQRNINNSNKSINTSSNNTATSIDSNNFHNILDHQIIAMIDDSQSTINDSDLIDAQKIGNNYANDQTMSSFLTTADHSTIVSTQSPKCLSPVIEDSNSSGSSSYHILTTDSTVSMVASISSSAGNVNASEIIIHPSDNVSSSIAISHGSSPKNERILSSSKSATLTSRSSTSVQPLSNRTIIEKRNSMPTHTTNSRTNDSISSLTKSKSVINTTTRTSRTTLHRSSTNPTTVSGTSSNVTSGGIIENMRKVNFILENRLNITLPSGRLQLAASLADGVTLCNFANRIRLRAINSLFTPVSKELPLSPPKCRRNVDSFLAACRRIGVPENSMCSSSDILERRNLPLLAKTILALNKFSSPNVNTQTTTTKIKTTTATTTTTTTTTPITTTTVTRAATATVTQPHFQTNV</sequence>
<evidence type="ECO:0000256" key="1">
    <source>
        <dbReference type="SAM" id="MobiDB-lite"/>
    </source>
</evidence>
<dbReference type="SUPFAM" id="SSF47576">
    <property type="entry name" value="Calponin-homology domain, CH-domain"/>
    <property type="match status" value="1"/>
</dbReference>
<dbReference type="EnsemblMetazoa" id="OVOC2022.1">
    <property type="protein sequence ID" value="OVOC2022.1"/>
    <property type="gene ID" value="WBGene00238831"/>
</dbReference>
<evidence type="ECO:0000313" key="3">
    <source>
        <dbReference type="EnsemblMetazoa" id="OVOC2022.1"/>
    </source>
</evidence>
<dbReference type="EMBL" id="CMVM020000063">
    <property type="status" value="NOT_ANNOTATED_CDS"/>
    <property type="molecule type" value="Genomic_DNA"/>
</dbReference>
<feature type="compositionally biased region" description="Basic and acidic residues" evidence="1">
    <location>
        <begin position="292"/>
        <end position="301"/>
    </location>
</feature>
<dbReference type="SUPFAM" id="SSF52058">
    <property type="entry name" value="L domain-like"/>
    <property type="match status" value="1"/>
</dbReference>
<evidence type="ECO:0000313" key="4">
    <source>
        <dbReference type="Proteomes" id="UP000024404"/>
    </source>
</evidence>
<feature type="compositionally biased region" description="Low complexity" evidence="1">
    <location>
        <begin position="549"/>
        <end position="574"/>
    </location>
</feature>
<evidence type="ECO:0000259" key="2">
    <source>
        <dbReference type="PROSITE" id="PS50021"/>
    </source>
</evidence>
<dbReference type="InterPro" id="IPR032675">
    <property type="entry name" value="LRR_dom_sf"/>
</dbReference>
<feature type="compositionally biased region" description="Low complexity" evidence="1">
    <location>
        <begin position="494"/>
        <end position="508"/>
    </location>
</feature>
<feature type="region of interest" description="Disordered" evidence="1">
    <location>
        <begin position="283"/>
        <end position="314"/>
    </location>
</feature>
<feature type="compositionally biased region" description="Polar residues" evidence="1">
    <location>
        <begin position="523"/>
        <end position="548"/>
    </location>
</feature>
<dbReference type="Gene3D" id="3.80.10.10">
    <property type="entry name" value="Ribonuclease Inhibitor"/>
    <property type="match status" value="1"/>
</dbReference>
<feature type="region of interest" description="Disordered" evidence="1">
    <location>
        <begin position="479"/>
        <end position="574"/>
    </location>
</feature>
<dbReference type="AlphaFoldDB" id="A0A8R1XTR7"/>
<dbReference type="InterPro" id="IPR036872">
    <property type="entry name" value="CH_dom_sf"/>
</dbReference>
<feature type="compositionally biased region" description="Polar residues" evidence="1">
    <location>
        <begin position="302"/>
        <end position="314"/>
    </location>
</feature>
<name>A0A8R1XTR7_ONCVO</name>
<reference evidence="4" key="1">
    <citation type="submission" date="2013-10" db="EMBL/GenBank/DDBJ databases">
        <title>Genome sequencing of Onchocerca volvulus.</title>
        <authorList>
            <person name="Cotton J."/>
            <person name="Tsai J."/>
            <person name="Stanley E."/>
            <person name="Tracey A."/>
            <person name="Holroyd N."/>
            <person name="Lustigman S."/>
            <person name="Berriman M."/>
        </authorList>
    </citation>
    <scope>NUCLEOTIDE SEQUENCE</scope>
</reference>
<dbReference type="PROSITE" id="PS50021">
    <property type="entry name" value="CH"/>
    <property type="match status" value="1"/>
</dbReference>
<protein>
    <submittedName>
        <fullName evidence="3">Calponin-homology (CH) domain-containing protein</fullName>
    </submittedName>
</protein>
<dbReference type="Pfam" id="PF00307">
    <property type="entry name" value="CH"/>
    <property type="match status" value="1"/>
</dbReference>
<accession>A0A8R1XTR7</accession>
<dbReference type="Proteomes" id="UP000024404">
    <property type="component" value="Unassembled WGS sequence"/>
</dbReference>
<dbReference type="Gene3D" id="1.10.418.10">
    <property type="entry name" value="Calponin-like domain"/>
    <property type="match status" value="1"/>
</dbReference>
<dbReference type="InterPro" id="IPR001715">
    <property type="entry name" value="CH_dom"/>
</dbReference>
<feature type="domain" description="Calponin-homology (CH)" evidence="2">
    <location>
        <begin position="577"/>
        <end position="693"/>
    </location>
</feature>